<name>A0A926EEM8_9FIRM</name>
<proteinExistence type="inferred from homology"/>
<evidence type="ECO:0000313" key="3">
    <source>
        <dbReference type="Proteomes" id="UP000660861"/>
    </source>
</evidence>
<dbReference type="EMBL" id="JACRTC010000003">
    <property type="protein sequence ID" value="MBC8570327.1"/>
    <property type="molecule type" value="Genomic_DNA"/>
</dbReference>
<protein>
    <submittedName>
        <fullName evidence="2">DUF134 domain-containing protein</fullName>
    </submittedName>
</protein>
<dbReference type="InterPro" id="IPR013324">
    <property type="entry name" value="RNA_pol_sigma_r3/r4-like"/>
</dbReference>
<comment type="caution">
    <text evidence="2">The sequence shown here is derived from an EMBL/GenBank/DDBJ whole genome shotgun (WGS) entry which is preliminary data.</text>
</comment>
<dbReference type="AlphaFoldDB" id="A0A926EEM8"/>
<dbReference type="InterPro" id="IPR036388">
    <property type="entry name" value="WH-like_DNA-bd_sf"/>
</dbReference>
<dbReference type="Gene3D" id="1.10.10.10">
    <property type="entry name" value="Winged helix-like DNA-binding domain superfamily/Winged helix DNA-binding domain"/>
    <property type="match status" value="1"/>
</dbReference>
<dbReference type="SUPFAM" id="SSF88659">
    <property type="entry name" value="Sigma3 and sigma4 domains of RNA polymerase sigma factors"/>
    <property type="match status" value="1"/>
</dbReference>
<organism evidence="2 3">
    <name type="scientific">Zongyangia hominis</name>
    <dbReference type="NCBI Taxonomy" id="2763677"/>
    <lineage>
        <taxon>Bacteria</taxon>
        <taxon>Bacillati</taxon>
        <taxon>Bacillota</taxon>
        <taxon>Clostridia</taxon>
        <taxon>Eubacteriales</taxon>
        <taxon>Oscillospiraceae</taxon>
        <taxon>Zongyangia</taxon>
    </lineage>
</organism>
<dbReference type="PANTHER" id="PTHR37478">
    <property type="match status" value="1"/>
</dbReference>
<dbReference type="InterPro" id="IPR002852">
    <property type="entry name" value="UPF0251"/>
</dbReference>
<keyword evidence="3" id="KW-1185">Reference proteome</keyword>
<dbReference type="Proteomes" id="UP000660861">
    <property type="component" value="Unassembled WGS sequence"/>
</dbReference>
<gene>
    <name evidence="2" type="ORF">H8709_05735</name>
</gene>
<dbReference type="RefSeq" id="WP_262397423.1">
    <property type="nucleotide sequence ID" value="NZ_JACRTC010000003.1"/>
</dbReference>
<dbReference type="PANTHER" id="PTHR37478:SF2">
    <property type="entry name" value="UPF0251 PROTEIN TK0562"/>
    <property type="match status" value="1"/>
</dbReference>
<accession>A0A926EEM8</accession>
<comment type="similarity">
    <text evidence="1">Belongs to the UPF0251 family.</text>
</comment>
<evidence type="ECO:0000313" key="2">
    <source>
        <dbReference type="EMBL" id="MBC8570327.1"/>
    </source>
</evidence>
<dbReference type="Pfam" id="PF02001">
    <property type="entry name" value="DUF134"/>
    <property type="match status" value="1"/>
</dbReference>
<reference evidence="2" key="1">
    <citation type="submission" date="2020-08" db="EMBL/GenBank/DDBJ databases">
        <title>Genome public.</title>
        <authorList>
            <person name="Liu C."/>
            <person name="Sun Q."/>
        </authorList>
    </citation>
    <scope>NUCLEOTIDE SEQUENCE</scope>
    <source>
        <strain evidence="2">NSJ-54</strain>
    </source>
</reference>
<evidence type="ECO:0000256" key="1">
    <source>
        <dbReference type="ARBA" id="ARBA00009350"/>
    </source>
</evidence>
<sequence>MPKSKCRRVCAEPEKFCFVPENGTGEENRLSVDELESLRLCDLEGMDQDTAAQRMGVSRGTFQRILYAARKQVADALCHGKSIRIGGGNYQVAQTECQCPGVCARCRFLSDEKPKELE</sequence>